<reference evidence="3" key="1">
    <citation type="journal article" date="2019" name="Int. J. Syst. Evol. Microbiol.">
        <title>The Global Catalogue of Microorganisms (GCM) 10K type strain sequencing project: providing services to taxonomists for standard genome sequencing and annotation.</title>
        <authorList>
            <consortium name="The Broad Institute Genomics Platform"/>
            <consortium name="The Broad Institute Genome Sequencing Center for Infectious Disease"/>
            <person name="Wu L."/>
            <person name="Ma J."/>
        </authorList>
    </citation>
    <scope>NUCLEOTIDE SEQUENCE [LARGE SCALE GENOMIC DNA]</scope>
    <source>
        <strain evidence="3">CCUG 54939</strain>
    </source>
</reference>
<protein>
    <submittedName>
        <fullName evidence="2">EAL domain-containing protein</fullName>
    </submittedName>
</protein>
<gene>
    <name evidence="2" type="ORF">ACFOSS_08840</name>
</gene>
<comment type="caution">
    <text evidence="2">The sequence shown here is derived from an EMBL/GenBank/DDBJ whole genome shotgun (WGS) entry which is preliminary data.</text>
</comment>
<evidence type="ECO:0000313" key="3">
    <source>
        <dbReference type="Proteomes" id="UP001595692"/>
    </source>
</evidence>
<dbReference type="SMART" id="SM00052">
    <property type="entry name" value="EAL"/>
    <property type="match status" value="1"/>
</dbReference>
<evidence type="ECO:0000313" key="2">
    <source>
        <dbReference type="EMBL" id="MFC3913571.1"/>
    </source>
</evidence>
<sequence>MLQGLPPILNRSAMYFIAQPILHREGDLFGHELLLRFKEYDNPFELLKIVRHLGLRHQLDLQVCEMASMLVDSKQDSGLWLLNLYAESLSHSEMQLALQELAHQLAPATLMLHTLELECVQDMPHLRKAMVALHDRGIRFALDIEHLEHPYSQFLPFDLLRMAATPEHQTSWYHWLEEARTRGVPLLAFHVEQEDMVYALTQRRVDYLQGYAVRDNHVLEVPQVRL</sequence>
<feature type="domain" description="EAL" evidence="1">
    <location>
        <begin position="1"/>
        <end position="226"/>
    </location>
</feature>
<name>A0ABV8CN85_9GAMM</name>
<dbReference type="InterPro" id="IPR050706">
    <property type="entry name" value="Cyclic-di-GMP_PDE-like"/>
</dbReference>
<dbReference type="InterPro" id="IPR035919">
    <property type="entry name" value="EAL_sf"/>
</dbReference>
<dbReference type="Gene3D" id="3.20.20.450">
    <property type="entry name" value="EAL domain"/>
    <property type="match status" value="1"/>
</dbReference>
<accession>A0ABV8CN85</accession>
<evidence type="ECO:0000259" key="1">
    <source>
        <dbReference type="PROSITE" id="PS50883"/>
    </source>
</evidence>
<dbReference type="PROSITE" id="PS50883">
    <property type="entry name" value="EAL"/>
    <property type="match status" value="1"/>
</dbReference>
<dbReference type="PANTHER" id="PTHR33121">
    <property type="entry name" value="CYCLIC DI-GMP PHOSPHODIESTERASE PDEF"/>
    <property type="match status" value="1"/>
</dbReference>
<organism evidence="2 3">
    <name type="scientific">Pseudaeromonas sharmana</name>
    <dbReference type="NCBI Taxonomy" id="328412"/>
    <lineage>
        <taxon>Bacteria</taxon>
        <taxon>Pseudomonadati</taxon>
        <taxon>Pseudomonadota</taxon>
        <taxon>Gammaproteobacteria</taxon>
        <taxon>Aeromonadales</taxon>
        <taxon>Aeromonadaceae</taxon>
        <taxon>Pseudaeromonas</taxon>
    </lineage>
</organism>
<keyword evidence="3" id="KW-1185">Reference proteome</keyword>
<dbReference type="InterPro" id="IPR001633">
    <property type="entry name" value="EAL_dom"/>
</dbReference>
<dbReference type="PANTHER" id="PTHR33121:SF70">
    <property type="entry name" value="SIGNALING PROTEIN YKOW"/>
    <property type="match status" value="1"/>
</dbReference>
<proteinExistence type="predicted"/>
<dbReference type="RefSeq" id="WP_377151948.1">
    <property type="nucleotide sequence ID" value="NZ_JBHSAF010000007.1"/>
</dbReference>
<dbReference type="SUPFAM" id="SSF141868">
    <property type="entry name" value="EAL domain-like"/>
    <property type="match status" value="1"/>
</dbReference>
<dbReference type="Pfam" id="PF00563">
    <property type="entry name" value="EAL"/>
    <property type="match status" value="1"/>
</dbReference>
<dbReference type="Proteomes" id="UP001595692">
    <property type="component" value="Unassembled WGS sequence"/>
</dbReference>
<dbReference type="EMBL" id="JBHSAF010000007">
    <property type="protein sequence ID" value="MFC3913571.1"/>
    <property type="molecule type" value="Genomic_DNA"/>
</dbReference>